<feature type="transmembrane region" description="Helical" evidence="2">
    <location>
        <begin position="29"/>
        <end position="50"/>
    </location>
</feature>
<feature type="coiled-coil region" evidence="1">
    <location>
        <begin position="54"/>
        <end position="100"/>
    </location>
</feature>
<evidence type="ECO:0000256" key="2">
    <source>
        <dbReference type="SAM" id="Phobius"/>
    </source>
</evidence>
<keyword evidence="2" id="KW-0812">Transmembrane</keyword>
<sequence length="214" mass="24455">MFKRNKSKDIDLLEQYYLATKKKNIFQEYLKYLILPLVLVFIIGGAFGYLKVKQGNYKNDIAEIKQKISDLEKSYKDSDYEEKYASLQEIQKTIDNLKKVNANIASYPNLSEDIYNACYKAALQGKITSSNYEQTTGELTLVIETSQVPYTKQIVKNLMDLNIFTKVRYSGYKEVEKEDESSNSGSIYMPSTTPEKVVVYQMTVICSLGGGINE</sequence>
<proteinExistence type="predicted"/>
<evidence type="ECO:0000256" key="1">
    <source>
        <dbReference type="SAM" id="Coils"/>
    </source>
</evidence>
<accession>A0A6N2Y118</accession>
<evidence type="ECO:0000313" key="3">
    <source>
        <dbReference type="EMBL" id="VYT59656.1"/>
    </source>
</evidence>
<keyword evidence="2" id="KW-1133">Transmembrane helix</keyword>
<name>A0A6N2Y118_9FIRM</name>
<gene>
    <name evidence="3" type="ORF">CRLFYP8_01169</name>
</gene>
<dbReference type="RefSeq" id="WP_003536120.1">
    <property type="nucleotide sequence ID" value="NZ_BAABXX010000001.1"/>
</dbReference>
<dbReference type="EMBL" id="CACRTL010000008">
    <property type="protein sequence ID" value="VYT59656.1"/>
    <property type="molecule type" value="Genomic_DNA"/>
</dbReference>
<dbReference type="AlphaFoldDB" id="A0A6N2Y118"/>
<protein>
    <submittedName>
        <fullName evidence="3">Uncharacterized protein</fullName>
    </submittedName>
</protein>
<dbReference type="GeneID" id="64194947"/>
<keyword evidence="2" id="KW-0472">Membrane</keyword>
<keyword evidence="1" id="KW-0175">Coiled coil</keyword>
<organism evidence="3">
    <name type="scientific">Thomasclavelia ramosa</name>
    <dbReference type="NCBI Taxonomy" id="1547"/>
    <lineage>
        <taxon>Bacteria</taxon>
        <taxon>Bacillati</taxon>
        <taxon>Bacillota</taxon>
        <taxon>Erysipelotrichia</taxon>
        <taxon>Erysipelotrichales</taxon>
        <taxon>Coprobacillaceae</taxon>
        <taxon>Thomasclavelia</taxon>
    </lineage>
</organism>
<reference evidence="3" key="1">
    <citation type="submission" date="2019-11" db="EMBL/GenBank/DDBJ databases">
        <authorList>
            <person name="Feng L."/>
        </authorList>
    </citation>
    <scope>NUCLEOTIDE SEQUENCE</scope>
    <source>
        <strain evidence="3">CramosumLFYP8</strain>
    </source>
</reference>